<keyword evidence="4" id="KW-0489">Methyltransferase</keyword>
<dbReference type="SUPFAM" id="SSF53335">
    <property type="entry name" value="S-adenosyl-L-methionine-dependent methyltransferases"/>
    <property type="match status" value="1"/>
</dbReference>
<proteinExistence type="predicted"/>
<keyword evidence="5" id="KW-1185">Reference proteome</keyword>
<evidence type="ECO:0000256" key="2">
    <source>
        <dbReference type="SAM" id="Phobius"/>
    </source>
</evidence>
<evidence type="ECO:0000256" key="1">
    <source>
        <dbReference type="SAM" id="MobiDB-lite"/>
    </source>
</evidence>
<dbReference type="GO" id="GO:0008168">
    <property type="term" value="F:methyltransferase activity"/>
    <property type="evidence" value="ECO:0007669"/>
    <property type="project" value="UniProtKB-KW"/>
</dbReference>
<name>A0ABW8JU58_9GAMM</name>
<gene>
    <name evidence="4" type="ORF">ISP17_04585</name>
</gene>
<dbReference type="Pfam" id="PF08241">
    <property type="entry name" value="Methyltransf_11"/>
    <property type="match status" value="1"/>
</dbReference>
<dbReference type="InterPro" id="IPR029063">
    <property type="entry name" value="SAM-dependent_MTases_sf"/>
</dbReference>
<feature type="region of interest" description="Disordered" evidence="1">
    <location>
        <begin position="234"/>
        <end position="254"/>
    </location>
</feature>
<reference evidence="4 5" key="1">
    <citation type="submission" date="2020-10" db="EMBL/GenBank/DDBJ databases">
        <title>Phylogeny of dyella-like bacteria.</title>
        <authorList>
            <person name="Fu J."/>
        </authorList>
    </citation>
    <scope>NUCLEOTIDE SEQUENCE [LARGE SCALE GENOMIC DNA]</scope>
    <source>
        <strain evidence="4 5">Gsoil3046</strain>
    </source>
</reference>
<feature type="transmembrane region" description="Helical" evidence="2">
    <location>
        <begin position="198"/>
        <end position="218"/>
    </location>
</feature>
<evidence type="ECO:0000313" key="5">
    <source>
        <dbReference type="Proteomes" id="UP001620460"/>
    </source>
</evidence>
<accession>A0ABW8JU58</accession>
<evidence type="ECO:0000259" key="3">
    <source>
        <dbReference type="Pfam" id="PF08241"/>
    </source>
</evidence>
<dbReference type="EMBL" id="JADIKM010000001">
    <property type="protein sequence ID" value="MFK2903230.1"/>
    <property type="molecule type" value="Genomic_DNA"/>
</dbReference>
<keyword evidence="2" id="KW-0812">Transmembrane</keyword>
<dbReference type="GO" id="GO:0032259">
    <property type="term" value="P:methylation"/>
    <property type="evidence" value="ECO:0007669"/>
    <property type="project" value="UniProtKB-KW"/>
</dbReference>
<dbReference type="RefSeq" id="WP_404630489.1">
    <property type="nucleotide sequence ID" value="NZ_JADIKM010000001.1"/>
</dbReference>
<dbReference type="Gene3D" id="3.40.50.150">
    <property type="entry name" value="Vaccinia Virus protein VP39"/>
    <property type="match status" value="1"/>
</dbReference>
<feature type="domain" description="Methyltransferase type 11" evidence="3">
    <location>
        <begin position="39"/>
        <end position="124"/>
    </location>
</feature>
<evidence type="ECO:0000313" key="4">
    <source>
        <dbReference type="EMBL" id="MFK2903230.1"/>
    </source>
</evidence>
<comment type="caution">
    <text evidence="4">The sequence shown here is derived from an EMBL/GenBank/DDBJ whole genome shotgun (WGS) entry which is preliminary data.</text>
</comment>
<sequence length="254" mass="27970">MSRIRQVAALVRRSPLHPQWLLGRRRPDEAVGQLHGRVLDVGCADRWIEAHCPYGIQYIGLDYPATGKTLYSARPDLFADATRLPLPDASVDAVLCFEVLEHLLDHQAALEQFSRVLKPAGTLLLSMPFLYPVHDAPHDYQRLTEFGLKRDLSRAGFKVIRLEKIGHAMRATGLLTCLALVGGLHTKARWIDFIRMPFAAIGVLLVNLASAGLATVLPDWDAIGTGYMIEAVKLSSDPPERGPPGAERQDPSNG</sequence>
<keyword evidence="4" id="KW-0808">Transferase</keyword>
<protein>
    <submittedName>
        <fullName evidence="4">Class I SAM-dependent methyltransferase</fullName>
    </submittedName>
</protein>
<keyword evidence="2" id="KW-1133">Transmembrane helix</keyword>
<dbReference type="InterPro" id="IPR013216">
    <property type="entry name" value="Methyltransf_11"/>
</dbReference>
<dbReference type="CDD" id="cd02440">
    <property type="entry name" value="AdoMet_MTases"/>
    <property type="match status" value="1"/>
</dbReference>
<keyword evidence="2" id="KW-0472">Membrane</keyword>
<dbReference type="Proteomes" id="UP001620460">
    <property type="component" value="Unassembled WGS sequence"/>
</dbReference>
<organism evidence="4 5">
    <name type="scientific">Dyella ginsengisoli</name>
    <dbReference type="NCBI Taxonomy" id="363848"/>
    <lineage>
        <taxon>Bacteria</taxon>
        <taxon>Pseudomonadati</taxon>
        <taxon>Pseudomonadota</taxon>
        <taxon>Gammaproteobacteria</taxon>
        <taxon>Lysobacterales</taxon>
        <taxon>Rhodanobacteraceae</taxon>
        <taxon>Dyella</taxon>
    </lineage>
</organism>